<dbReference type="AlphaFoldDB" id="A0A564VHM5"/>
<evidence type="ECO:0000313" key="2">
    <source>
        <dbReference type="EMBL" id="VUX31909.1"/>
    </source>
</evidence>
<gene>
    <name evidence="2" type="ORF">BLJG463_00971</name>
</gene>
<accession>A0A564VHM5</accession>
<proteinExistence type="predicted"/>
<feature type="region of interest" description="Disordered" evidence="1">
    <location>
        <begin position="170"/>
        <end position="197"/>
    </location>
</feature>
<feature type="region of interest" description="Disordered" evidence="1">
    <location>
        <begin position="257"/>
        <end position="280"/>
    </location>
</feature>
<evidence type="ECO:0000256" key="1">
    <source>
        <dbReference type="SAM" id="MobiDB-lite"/>
    </source>
</evidence>
<evidence type="ECO:0000313" key="3">
    <source>
        <dbReference type="Proteomes" id="UP000345266"/>
    </source>
</evidence>
<name>A0A564VHM5_BIFLI</name>
<organism evidence="2 3">
    <name type="scientific">Bifidobacterium longum subsp. infantis</name>
    <dbReference type="NCBI Taxonomy" id="1682"/>
    <lineage>
        <taxon>Bacteria</taxon>
        <taxon>Bacillati</taxon>
        <taxon>Actinomycetota</taxon>
        <taxon>Actinomycetes</taxon>
        <taxon>Bifidobacteriales</taxon>
        <taxon>Bifidobacteriaceae</taxon>
        <taxon>Bifidobacterium</taxon>
    </lineage>
</organism>
<dbReference type="EMBL" id="CABHNT010000021">
    <property type="protein sequence ID" value="VUX31909.1"/>
    <property type="molecule type" value="Genomic_DNA"/>
</dbReference>
<dbReference type="Proteomes" id="UP000345266">
    <property type="component" value="Unassembled WGS sequence"/>
</dbReference>
<protein>
    <submittedName>
        <fullName evidence="2">PrgI family protein</fullName>
    </submittedName>
</protein>
<sequence length="310" mass="34275">MLNMIGGVGAGSVTAGLLSQAPETWNPALYQLAVNVHDVAVKPLTSVVFTVVLYVRFIELYALTAFQSLPFAFLVHEDTKPIGVGFFKSHARTSANAVCLPFALWGWWRPKGLKPERYLGYMLRQRFGPRVYLLESYVPARFPGKPSLKEKSHSRVRGKERASPCLMSKNDKTIKSSGLRHGKMTGTSRSKNRRIPRSSKELIGYDSMLSNGIAYLGGDRWSVSLRISDINYQVATQDQQLDVVDRWGRFLELGGQEHGRADHGRHAHAGSRGGDAQHRHAPAGRCVGWIARGLQPQCAPASRRPFAPAG</sequence>
<reference evidence="2 3" key="1">
    <citation type="submission" date="2019-07" db="EMBL/GenBank/DDBJ databases">
        <authorList>
            <person name="Hibberd C M."/>
            <person name="Gehrig L. J."/>
            <person name="Chang H.-W."/>
            <person name="Venkatesh S."/>
        </authorList>
    </citation>
    <scope>NUCLEOTIDE SEQUENCE [LARGE SCALE GENOMIC DNA]</scope>
    <source>
        <strain evidence="2">Bifidobacterium_longum_subsp_infantis_JG_Bg463</strain>
    </source>
</reference>